<name>A0A2Z4GFK5_9BACT</name>
<keyword evidence="2" id="KW-0648">Protein biosynthesis</keyword>
<dbReference type="EMBL" id="CP029480">
    <property type="protein sequence ID" value="AWW00170.1"/>
    <property type="molecule type" value="Genomic_DNA"/>
</dbReference>
<sequence>MKKELLDIAKAKVQLRLSEAKKAMEAAQDAANEDTKSSAGDKFETSRAMAHNDHILYSRQWHEANHDWNILQSINPEQSFVLASQGSLVKTSMGLFFLCISSGVLEAGGEKVMLTSLLSPIGEILKGKKKGEKVNFRGKDLKVLSVN</sequence>
<evidence type="ECO:0000313" key="2">
    <source>
        <dbReference type="EMBL" id="AWW00170.1"/>
    </source>
</evidence>
<dbReference type="AlphaFoldDB" id="A0A2Z4GFK5"/>
<accession>A0A2Z4GFK5</accession>
<gene>
    <name evidence="2" type="ORF">DJ013_19145</name>
</gene>
<dbReference type="KEGG" id="als:DJ013_19145"/>
<evidence type="ECO:0000313" key="3">
    <source>
        <dbReference type="Proteomes" id="UP000249873"/>
    </source>
</evidence>
<dbReference type="OrthoDB" id="667380at2"/>
<keyword evidence="2" id="KW-0251">Elongation factor</keyword>
<dbReference type="GO" id="GO:0003746">
    <property type="term" value="F:translation elongation factor activity"/>
    <property type="evidence" value="ECO:0007669"/>
    <property type="project" value="UniProtKB-KW"/>
</dbReference>
<dbReference type="Proteomes" id="UP000249873">
    <property type="component" value="Chromosome"/>
</dbReference>
<proteinExistence type="predicted"/>
<evidence type="ECO:0000256" key="1">
    <source>
        <dbReference type="SAM" id="Coils"/>
    </source>
</evidence>
<reference evidence="2 3" key="1">
    <citation type="submission" date="2018-05" db="EMBL/GenBank/DDBJ databases">
        <title>Complete genome sequence of Arcticibacterium luteifluviistationis SM1504T, a cytophagaceae bacterium isolated from Arctic surface seawater.</title>
        <authorList>
            <person name="Li Y."/>
            <person name="Qin Q.-L."/>
        </authorList>
    </citation>
    <scope>NUCLEOTIDE SEQUENCE [LARGE SCALE GENOMIC DNA]</scope>
    <source>
        <strain evidence="2 3">SM1504</strain>
    </source>
</reference>
<protein>
    <submittedName>
        <fullName evidence="2">Transcription elongation factor</fullName>
    </submittedName>
</protein>
<keyword evidence="3" id="KW-1185">Reference proteome</keyword>
<keyword evidence="1" id="KW-0175">Coiled coil</keyword>
<feature type="coiled-coil region" evidence="1">
    <location>
        <begin position="10"/>
        <end position="37"/>
    </location>
</feature>
<dbReference type="RefSeq" id="WP_111373537.1">
    <property type="nucleotide sequence ID" value="NZ_CP029480.1"/>
</dbReference>
<organism evidence="2 3">
    <name type="scientific">Arcticibacterium luteifluviistationis</name>
    <dbReference type="NCBI Taxonomy" id="1784714"/>
    <lineage>
        <taxon>Bacteria</taxon>
        <taxon>Pseudomonadati</taxon>
        <taxon>Bacteroidota</taxon>
        <taxon>Cytophagia</taxon>
        <taxon>Cytophagales</taxon>
        <taxon>Leadbetterellaceae</taxon>
        <taxon>Arcticibacterium</taxon>
    </lineage>
</organism>